<comment type="caution">
    <text evidence="1">The sequence shown here is derived from an EMBL/GenBank/DDBJ whole genome shotgun (WGS) entry which is preliminary data.</text>
</comment>
<sequence length="614" mass="71418">MIQISGFSYLSASTMIFRRLPNYFHYGGERLDSNLRSKFEIWVGIWASPFIFLAFVMAIVLNRCIVYASVRRPVYLNFWKRLLLRVIPIILLSKASWSLLSYIKFKNDPIARYFPHFITPYETPYILWSTYKIICFTTFMNTLIASLQMRLPLNDHGMTIFEYAVSFTELNFSTPSTEMIFITFLSVFGILLTQFLCLFNIERFKLISSTIIGCSFLSYFSWSIYNGRGLYFSTSKAICVSFIPHLITIFVIIVSLMISLIVRLIVNHSSNLRTDIFNGTIFVGNNLGLDMSDDFFGLLLKFGMIALTSAQEAVFLNEAEEIKLVEKTWIEESDEYLNLINVNGFSKERKNVEYKNGKQKDINRYRVSRWQPTIMLLTKTILTVKALILWIFFVLKKGKASFYEEQFQDIQDSNLLYHKFIRGHEISEDESNDSDFIPSPSIYSNDDNDDWKNNENIETCSQESLSDDNGENCAEKSFSELFPNLRSLAPFISPEYEESRILQSHMLSHDVVTRSKYREILHSKHGSNDIKKLLETIKDRRQAMMELMNGSKEQNTVQVRTCVICCSSIRNIVLWPCRCLALCDDCRKTLAMRNFKECPCCRQLVISYSRIWIP</sequence>
<proteinExistence type="predicted"/>
<evidence type="ECO:0000313" key="2">
    <source>
        <dbReference type="Proteomes" id="UP000768646"/>
    </source>
</evidence>
<dbReference type="Proteomes" id="UP000768646">
    <property type="component" value="Unassembled WGS sequence"/>
</dbReference>
<name>A0ACB7CEV4_9ASCO</name>
<dbReference type="EMBL" id="JABTEG010000003">
    <property type="protein sequence ID" value="KAG4305590.1"/>
    <property type="molecule type" value="Genomic_DNA"/>
</dbReference>
<reference evidence="1 2" key="1">
    <citation type="journal article" date="2021" name="Commun. Biol.">
        <title>Genomic insights into the host specific adaptation of the Pneumocystis genus.</title>
        <authorList>
            <person name="Cisse O.H."/>
            <person name="Ma L."/>
            <person name="Dekker J.P."/>
            <person name="Khil P.P."/>
            <person name="Youn J.-H."/>
            <person name="Brenchley J.M."/>
            <person name="Blair R."/>
            <person name="Pahar B."/>
            <person name="Chabe M."/>
            <person name="Van Rompay K.K.A."/>
            <person name="Keesler R."/>
            <person name="Sukura A."/>
            <person name="Hirsch V."/>
            <person name="Kutty G."/>
            <person name="Liu Y."/>
            <person name="Peng L."/>
            <person name="Chen J."/>
            <person name="Song J."/>
            <person name="Weissenbacher-Lang C."/>
            <person name="Xu J."/>
            <person name="Upham N.S."/>
            <person name="Stajich J.E."/>
            <person name="Cuomo C.A."/>
            <person name="Cushion M.T."/>
            <person name="Kovacs J.A."/>
        </authorList>
    </citation>
    <scope>NUCLEOTIDE SEQUENCE [LARGE SCALE GENOMIC DNA]</scope>
    <source>
        <strain evidence="1 2">RABM</strain>
    </source>
</reference>
<gene>
    <name evidence="1" type="ORF">PORY_001146</name>
</gene>
<keyword evidence="2" id="KW-1185">Reference proteome</keyword>
<organism evidence="1 2">
    <name type="scientific">Pneumocystis oryctolagi</name>
    <dbReference type="NCBI Taxonomy" id="42067"/>
    <lineage>
        <taxon>Eukaryota</taxon>
        <taxon>Fungi</taxon>
        <taxon>Dikarya</taxon>
        <taxon>Ascomycota</taxon>
        <taxon>Taphrinomycotina</taxon>
        <taxon>Pneumocystomycetes</taxon>
        <taxon>Pneumocystaceae</taxon>
        <taxon>Pneumocystis</taxon>
    </lineage>
</organism>
<evidence type="ECO:0000313" key="1">
    <source>
        <dbReference type="EMBL" id="KAG4305590.1"/>
    </source>
</evidence>
<accession>A0ACB7CEV4</accession>
<protein>
    <submittedName>
        <fullName evidence="1">Uncharacterized protein</fullName>
    </submittedName>
</protein>